<keyword evidence="2" id="KW-0472">Membrane</keyword>
<dbReference type="Proteomes" id="UP000676079">
    <property type="component" value="Chromosome"/>
</dbReference>
<gene>
    <name evidence="3" type="ORF">KGD84_24565</name>
</gene>
<dbReference type="InterPro" id="IPR011990">
    <property type="entry name" value="TPR-like_helical_dom_sf"/>
</dbReference>
<dbReference type="PANTHER" id="PTHR47691:SF3">
    <property type="entry name" value="HTH-TYPE TRANSCRIPTIONAL REGULATOR RV0890C-RELATED"/>
    <property type="match status" value="1"/>
</dbReference>
<protein>
    <submittedName>
        <fullName evidence="3">Tetratricopeptide repeat protein</fullName>
    </submittedName>
</protein>
<feature type="transmembrane region" description="Helical" evidence="2">
    <location>
        <begin position="21"/>
        <end position="39"/>
    </location>
</feature>
<reference evidence="3 4" key="1">
    <citation type="submission" date="2021-05" db="EMBL/GenBank/DDBJ databases">
        <title>Direct Submission.</title>
        <authorList>
            <person name="Li K."/>
            <person name="Gao J."/>
        </authorList>
    </citation>
    <scope>NUCLEOTIDE SEQUENCE [LARGE SCALE GENOMIC DNA]</scope>
    <source>
        <strain evidence="3 4">Mg02</strain>
    </source>
</reference>
<dbReference type="SUPFAM" id="SSF48452">
    <property type="entry name" value="TPR-like"/>
    <property type="match status" value="1"/>
</dbReference>
<dbReference type="Gene3D" id="1.25.40.10">
    <property type="entry name" value="Tetratricopeptide repeat domain"/>
    <property type="match status" value="1"/>
</dbReference>
<dbReference type="PRINTS" id="PR00364">
    <property type="entry name" value="DISEASERSIST"/>
</dbReference>
<dbReference type="Gene3D" id="3.40.50.300">
    <property type="entry name" value="P-loop containing nucleotide triphosphate hydrolases"/>
    <property type="match status" value="1"/>
</dbReference>
<proteinExistence type="predicted"/>
<keyword evidence="4" id="KW-1185">Reference proteome</keyword>
<dbReference type="PANTHER" id="PTHR47691">
    <property type="entry name" value="REGULATOR-RELATED"/>
    <property type="match status" value="1"/>
</dbReference>
<evidence type="ECO:0000256" key="2">
    <source>
        <dbReference type="SAM" id="Phobius"/>
    </source>
</evidence>
<feature type="region of interest" description="Disordered" evidence="1">
    <location>
        <begin position="166"/>
        <end position="185"/>
    </location>
</feature>
<dbReference type="EMBL" id="CP074133">
    <property type="protein sequence ID" value="QUX21549.1"/>
    <property type="molecule type" value="Genomic_DNA"/>
</dbReference>
<evidence type="ECO:0000313" key="3">
    <source>
        <dbReference type="EMBL" id="QUX21549.1"/>
    </source>
</evidence>
<accession>A0ABX8BHL3</accession>
<keyword evidence="2" id="KW-0812">Transmembrane</keyword>
<evidence type="ECO:0000313" key="4">
    <source>
        <dbReference type="Proteomes" id="UP000676079"/>
    </source>
</evidence>
<sequence>MDGEDPAGTVGAPGPRRWRPVGTGLGVGALLALGLGTALQGFPNLLPDGGWWVVALAMAGSGVAASAQALLDRRPAALEPPREPPVRPRLPAPVDHFTGHAGLMGKVLDAFSRFPRRRGRLRRRRGGPLIIAITGEGGTGKSQFVSQVVSRVGDRFPDGTLEFELYGPATEHPDPGSGPGSGPVVRRPAEILAEMLRKVGERVPDGASPERLSELWKDACGHRRVLLVLDNAKDFAQVEPLLPTGPGCAVLITSRRAFPSSPPVDIREHPMGKLSDEEGLLLLERLVSARSRPLSDEDRAALPELAARCHGFPFALCLVGAQATEATGPGAAALLRRMNDPEQTLTVAGPESIVRSLAFGLRECTEEQRRLLWLLAGTGAATFTPWVAAALLDVGPGRAVGVLDELRRRYLVTYLYSAGGHEHFRLHEYMRDFLVRQGPRLFGVADADRTAWSRARRRELEGAVLRLLHAYTERAEEAARRACPHEWSFGPPPGREAPEPAPAHPLLSWIPDPPPPPASPEPVAWLESEQRGFELCFWWTGQGRFSSDVADRRGIAAYGWRLRRAFSLLCRTGRIHWESMRDSTAGAVALALETGDPLACAIALIDRAEVTGGHGDHHTGYELALTASMILDSLDGPGVDPRWRGRAHRAVGVNLYRRGDPDDGRAAIDAAIRVFTEHRDTWWLVRSLCNLAELYRFQGHLEEAHGRLALAERELRGRPEDPEQWTRVRLQQGEVLRLRGFELHAWFVLEHGRRRIADSPNGDWYHARYLRALGQLPSHSLNSQAGVCELWLDPRRERERRRMAARDGRRPREQEKRVSALFSGGVPPAADGSAQEGGEPLRTVLEGWFGFDRSGPGDRSGPVRWLSLFRRGERLRDSWQVSDQVLRLESAERVFGELGDTWGVMRTRLVRGQVLMERDRNEGKEEMLEAAEGFRELGDRWWHARAHRMAAQALLRVRRTAEAEESARVAVEGYRGLRHRSGRLRAMKVLAQSLVGRDPLAAWRTLRRAELIAEEGARLGHAVPEGLVREIRDMLDALEHGSGPALGSAPPDRAA</sequence>
<feature type="transmembrane region" description="Helical" evidence="2">
    <location>
        <begin position="51"/>
        <end position="71"/>
    </location>
</feature>
<dbReference type="InterPro" id="IPR027417">
    <property type="entry name" value="P-loop_NTPase"/>
</dbReference>
<organism evidence="3 4">
    <name type="scientific">Nocardiopsis changdeensis</name>
    <dbReference type="NCBI Taxonomy" id="2831969"/>
    <lineage>
        <taxon>Bacteria</taxon>
        <taxon>Bacillati</taxon>
        <taxon>Actinomycetota</taxon>
        <taxon>Actinomycetes</taxon>
        <taxon>Streptosporangiales</taxon>
        <taxon>Nocardiopsidaceae</taxon>
        <taxon>Nocardiopsis</taxon>
    </lineage>
</organism>
<evidence type="ECO:0000256" key="1">
    <source>
        <dbReference type="SAM" id="MobiDB-lite"/>
    </source>
</evidence>
<name>A0ABX8BHL3_9ACTN</name>
<keyword evidence="2" id="KW-1133">Transmembrane helix</keyword>
<dbReference type="SUPFAM" id="SSF52540">
    <property type="entry name" value="P-loop containing nucleoside triphosphate hydrolases"/>
    <property type="match status" value="1"/>
</dbReference>
<dbReference type="RefSeq" id="WP_220562771.1">
    <property type="nucleotide sequence ID" value="NZ_CP074133.1"/>
</dbReference>